<accession>A0ABS7UCD6</accession>
<evidence type="ECO:0000256" key="5">
    <source>
        <dbReference type="SAM" id="Phobius"/>
    </source>
</evidence>
<feature type="transmembrane region" description="Helical" evidence="5">
    <location>
        <begin position="216"/>
        <end position="233"/>
    </location>
</feature>
<evidence type="ECO:0000256" key="2">
    <source>
        <dbReference type="ARBA" id="ARBA00022692"/>
    </source>
</evidence>
<dbReference type="InterPro" id="IPR007016">
    <property type="entry name" value="O-antigen_ligase-rel_domated"/>
</dbReference>
<feature type="transmembrane region" description="Helical" evidence="5">
    <location>
        <begin position="240"/>
        <end position="263"/>
    </location>
</feature>
<comment type="caution">
    <text evidence="7">The sequence shown here is derived from an EMBL/GenBank/DDBJ whole genome shotgun (WGS) entry which is preliminary data.</text>
</comment>
<protein>
    <submittedName>
        <fullName evidence="7">O-antigen ligase family protein</fullName>
    </submittedName>
</protein>
<evidence type="ECO:0000256" key="3">
    <source>
        <dbReference type="ARBA" id="ARBA00022989"/>
    </source>
</evidence>
<keyword evidence="4 5" id="KW-0472">Membrane</keyword>
<dbReference type="InterPro" id="IPR051533">
    <property type="entry name" value="WaaL-like"/>
</dbReference>
<dbReference type="GO" id="GO:0016874">
    <property type="term" value="F:ligase activity"/>
    <property type="evidence" value="ECO:0007669"/>
    <property type="project" value="UniProtKB-KW"/>
</dbReference>
<dbReference type="Pfam" id="PF04932">
    <property type="entry name" value="Wzy_C"/>
    <property type="match status" value="1"/>
</dbReference>
<dbReference type="PANTHER" id="PTHR37422:SF13">
    <property type="entry name" value="LIPOPOLYSACCHARIDE BIOSYNTHESIS PROTEIN PA4999-RELATED"/>
    <property type="match status" value="1"/>
</dbReference>
<keyword evidence="2 5" id="KW-0812">Transmembrane</keyword>
<evidence type="ECO:0000259" key="6">
    <source>
        <dbReference type="Pfam" id="PF04932"/>
    </source>
</evidence>
<proteinExistence type="predicted"/>
<dbReference type="PANTHER" id="PTHR37422">
    <property type="entry name" value="TEICHURONIC ACID BIOSYNTHESIS PROTEIN TUAE"/>
    <property type="match status" value="1"/>
</dbReference>
<organism evidence="7 8">
    <name type="scientific">Nocardioides mangrovi</name>
    <dbReference type="NCBI Taxonomy" id="2874580"/>
    <lineage>
        <taxon>Bacteria</taxon>
        <taxon>Bacillati</taxon>
        <taxon>Actinomycetota</taxon>
        <taxon>Actinomycetes</taxon>
        <taxon>Propionibacteriales</taxon>
        <taxon>Nocardioidaceae</taxon>
        <taxon>Nocardioides</taxon>
    </lineage>
</organism>
<keyword evidence="7" id="KW-0436">Ligase</keyword>
<feature type="transmembrane region" description="Helical" evidence="5">
    <location>
        <begin position="314"/>
        <end position="338"/>
    </location>
</feature>
<gene>
    <name evidence="7" type="ORF">K8U61_10040</name>
</gene>
<sequence>MTLVAVEPPQTRTRPGQTWFFLATALVAVQPSSPTGKGAVLALSDVFLAVAILANVRGLPRCPRAMRVPMALMAGALIVGWFHTAAFGEFSTLTWATTRLGGFFILAAYLFFAYFYGNDREFVRTSLRAFVYTTTVVNVLLLESLPTHALMASFLPVKFQSRLSGGLYDPNANGAALACCFLLVVFGGSLVSRRVLVRGVLSIVLAYCLLETFSRGALVDVGAAVLFIALISLRRRPSIILGAAFLGVAVFALFDAAGVIATVSQNLSERPSSSLDNRFFYVEDALRAFYHDPFFGTGLGSATHRNGAVVHFSFFWLLGDVGIVGALGFAGFAVVNIMTAMRLTISRLQLGIAGALIAELVASFSCESMYQRHWWILLGFGLAVLDQSKRGRE</sequence>
<feature type="transmembrane region" description="Helical" evidence="5">
    <location>
        <begin position="195"/>
        <end position="210"/>
    </location>
</feature>
<evidence type="ECO:0000313" key="8">
    <source>
        <dbReference type="Proteomes" id="UP000780875"/>
    </source>
</evidence>
<keyword evidence="3 5" id="KW-1133">Transmembrane helix</keyword>
<feature type="transmembrane region" description="Helical" evidence="5">
    <location>
        <begin position="38"/>
        <end position="56"/>
    </location>
</feature>
<feature type="transmembrane region" description="Helical" evidence="5">
    <location>
        <begin position="100"/>
        <end position="117"/>
    </location>
</feature>
<evidence type="ECO:0000256" key="4">
    <source>
        <dbReference type="ARBA" id="ARBA00023136"/>
    </source>
</evidence>
<name>A0ABS7UCD6_9ACTN</name>
<comment type="subcellular location">
    <subcellularLocation>
        <location evidence="1">Membrane</location>
        <topology evidence="1">Multi-pass membrane protein</topology>
    </subcellularLocation>
</comment>
<evidence type="ECO:0000256" key="1">
    <source>
        <dbReference type="ARBA" id="ARBA00004141"/>
    </source>
</evidence>
<keyword evidence="8" id="KW-1185">Reference proteome</keyword>
<dbReference type="RefSeq" id="WP_224122874.1">
    <property type="nucleotide sequence ID" value="NZ_JAIQZJ010000005.1"/>
</dbReference>
<dbReference type="EMBL" id="JAIQZJ010000005">
    <property type="protein sequence ID" value="MBZ5738500.1"/>
    <property type="molecule type" value="Genomic_DNA"/>
</dbReference>
<feature type="domain" description="O-antigen ligase-related" evidence="6">
    <location>
        <begin position="201"/>
        <end position="329"/>
    </location>
</feature>
<feature type="transmembrane region" description="Helical" evidence="5">
    <location>
        <begin position="129"/>
        <end position="151"/>
    </location>
</feature>
<evidence type="ECO:0000313" key="7">
    <source>
        <dbReference type="EMBL" id="MBZ5738500.1"/>
    </source>
</evidence>
<dbReference type="Proteomes" id="UP000780875">
    <property type="component" value="Unassembled WGS sequence"/>
</dbReference>
<feature type="transmembrane region" description="Helical" evidence="5">
    <location>
        <begin position="68"/>
        <end position="88"/>
    </location>
</feature>
<reference evidence="7 8" key="1">
    <citation type="submission" date="2021-09" db="EMBL/GenBank/DDBJ databases">
        <title>Whole genome sequence of Nocardioides sp. GBK3QG-3.</title>
        <authorList>
            <person name="Tuo L."/>
        </authorList>
    </citation>
    <scope>NUCLEOTIDE SEQUENCE [LARGE SCALE GENOMIC DNA]</scope>
    <source>
        <strain evidence="7 8">GBK3QG-3</strain>
    </source>
</reference>
<feature type="transmembrane region" description="Helical" evidence="5">
    <location>
        <begin position="171"/>
        <end position="188"/>
    </location>
</feature>